<dbReference type="Pfam" id="PF22694">
    <property type="entry name" value="CtpB_N-like"/>
    <property type="match status" value="1"/>
</dbReference>
<evidence type="ECO:0000259" key="6">
    <source>
        <dbReference type="PROSITE" id="PS50106"/>
    </source>
</evidence>
<dbReference type="InterPro" id="IPR055210">
    <property type="entry name" value="CtpA/B_N"/>
</dbReference>
<sequence length="458" mass="49622">MLPKHLLRPILFSLGCTLAFQAGAETADDTSTPEQVKAATALQGQLPLQELRNFTEIFERIRSAYVEEIDDKTLFDYAIKGMLTSLDPHSAYLQEDAFTDLQETTSGKFGGLGIEVGMENGLIRVITPIDDTPAEKAGIRAGDFIVTLDDEPVMGLTLSEAVERMRGEPGSKISLEVRRGDENELLSFTLERAEIKVASVRTEMMSGDIGYVRITQFQEHTGAELKKALQKWTEDGQLNGLILDLRNNPGGVLDAAVDVVDAFISSGVIVYTKGRNPQSELRFEATADTVAGDIPVVVLINGGSASASEIVAGALQDHKRAVIVGTQSFGKGSVQSVLPLTETSAVKLTTARYFTPNDRSIQAQGIVPDILVEQSEVTPYEERYYKESDLPGHLSNPTVKTKDAQEEASSEKNTAAAESASEKKDSGLLKKDFQLYEAHTLLRGVSILSPVRVNASEG</sequence>
<feature type="region of interest" description="Disordered" evidence="5">
    <location>
        <begin position="386"/>
        <end position="426"/>
    </location>
</feature>
<dbReference type="GO" id="GO:0030288">
    <property type="term" value="C:outer membrane-bounded periplasmic space"/>
    <property type="evidence" value="ECO:0007669"/>
    <property type="project" value="TreeGrafter"/>
</dbReference>
<dbReference type="Gene3D" id="3.90.226.10">
    <property type="entry name" value="2-enoyl-CoA Hydratase, Chain A, domain 1"/>
    <property type="match status" value="1"/>
</dbReference>
<dbReference type="Gene3D" id="3.30.750.44">
    <property type="match status" value="1"/>
</dbReference>
<dbReference type="SMART" id="SM00245">
    <property type="entry name" value="TSPc"/>
    <property type="match status" value="1"/>
</dbReference>
<dbReference type="SUPFAM" id="SSF50156">
    <property type="entry name" value="PDZ domain-like"/>
    <property type="match status" value="1"/>
</dbReference>
<dbReference type="CDD" id="cd07560">
    <property type="entry name" value="Peptidase_S41_CPP"/>
    <property type="match status" value="1"/>
</dbReference>
<gene>
    <name evidence="7" type="ORF">MGWOODY_Tha511</name>
</gene>
<dbReference type="SUPFAM" id="SSF52096">
    <property type="entry name" value="ClpP/crotonase"/>
    <property type="match status" value="1"/>
</dbReference>
<dbReference type="GO" id="GO:0007165">
    <property type="term" value="P:signal transduction"/>
    <property type="evidence" value="ECO:0007669"/>
    <property type="project" value="TreeGrafter"/>
</dbReference>
<dbReference type="AlphaFoldDB" id="A0A170PKV7"/>
<keyword evidence="2 7" id="KW-0645">Protease</keyword>
<dbReference type="GO" id="GO:0006508">
    <property type="term" value="P:proteolysis"/>
    <property type="evidence" value="ECO:0007669"/>
    <property type="project" value="UniProtKB-KW"/>
</dbReference>
<dbReference type="EMBL" id="CZQC01000018">
    <property type="protein sequence ID" value="CUS40556.1"/>
    <property type="molecule type" value="Genomic_DNA"/>
</dbReference>
<evidence type="ECO:0000256" key="1">
    <source>
        <dbReference type="ARBA" id="ARBA00009179"/>
    </source>
</evidence>
<organism evidence="7">
    <name type="scientific">hydrothermal vent metagenome</name>
    <dbReference type="NCBI Taxonomy" id="652676"/>
    <lineage>
        <taxon>unclassified sequences</taxon>
        <taxon>metagenomes</taxon>
        <taxon>ecological metagenomes</taxon>
    </lineage>
</organism>
<reference evidence="7" key="1">
    <citation type="submission" date="2015-10" db="EMBL/GenBank/DDBJ databases">
        <authorList>
            <person name="Gilbert D.G."/>
        </authorList>
    </citation>
    <scope>NUCLEOTIDE SEQUENCE</scope>
</reference>
<dbReference type="InterPro" id="IPR029045">
    <property type="entry name" value="ClpP/crotonase-like_dom_sf"/>
</dbReference>
<dbReference type="PANTHER" id="PTHR32060">
    <property type="entry name" value="TAIL-SPECIFIC PROTEASE"/>
    <property type="match status" value="1"/>
</dbReference>
<dbReference type="InterPro" id="IPR036034">
    <property type="entry name" value="PDZ_sf"/>
</dbReference>
<dbReference type="Gene3D" id="2.30.42.10">
    <property type="match status" value="1"/>
</dbReference>
<evidence type="ECO:0000256" key="4">
    <source>
        <dbReference type="ARBA" id="ARBA00022825"/>
    </source>
</evidence>
<dbReference type="InterPro" id="IPR004447">
    <property type="entry name" value="Peptidase_S41A"/>
</dbReference>
<keyword evidence="4" id="KW-0720">Serine protease</keyword>
<dbReference type="GO" id="GO:0004252">
    <property type="term" value="F:serine-type endopeptidase activity"/>
    <property type="evidence" value="ECO:0007669"/>
    <property type="project" value="UniProtKB-EC"/>
</dbReference>
<dbReference type="FunFam" id="3.90.226.10:FF:000029">
    <property type="entry name" value="Peptidase, S41 family"/>
    <property type="match status" value="1"/>
</dbReference>
<evidence type="ECO:0000256" key="2">
    <source>
        <dbReference type="ARBA" id="ARBA00022670"/>
    </source>
</evidence>
<evidence type="ECO:0000256" key="3">
    <source>
        <dbReference type="ARBA" id="ARBA00022801"/>
    </source>
</evidence>
<dbReference type="CDD" id="cd06782">
    <property type="entry name" value="cpPDZ_CPP-like"/>
    <property type="match status" value="1"/>
</dbReference>
<dbReference type="InterPro" id="IPR001478">
    <property type="entry name" value="PDZ"/>
</dbReference>
<protein>
    <submittedName>
        <fullName evidence="7">Carboxyl-terminal protease</fullName>
        <ecNumber evidence="7">3.4.21.102</ecNumber>
    </submittedName>
</protein>
<dbReference type="PROSITE" id="PS50106">
    <property type="entry name" value="PDZ"/>
    <property type="match status" value="1"/>
</dbReference>
<keyword evidence="3 7" id="KW-0378">Hydrolase</keyword>
<proteinExistence type="inferred from homology"/>
<dbReference type="FunFam" id="2.30.42.10:FF:000063">
    <property type="entry name" value="Peptidase, S41 family"/>
    <property type="match status" value="1"/>
</dbReference>
<dbReference type="Pfam" id="PF03572">
    <property type="entry name" value="Peptidase_S41"/>
    <property type="match status" value="1"/>
</dbReference>
<feature type="domain" description="PDZ" evidence="6">
    <location>
        <begin position="98"/>
        <end position="166"/>
    </location>
</feature>
<dbReference type="PANTHER" id="PTHR32060:SF30">
    <property type="entry name" value="CARBOXY-TERMINAL PROCESSING PROTEASE CTPA"/>
    <property type="match status" value="1"/>
</dbReference>
<dbReference type="EC" id="3.4.21.102" evidence="7"/>
<dbReference type="NCBIfam" id="TIGR00225">
    <property type="entry name" value="prc"/>
    <property type="match status" value="1"/>
</dbReference>
<dbReference type="InterPro" id="IPR005151">
    <property type="entry name" value="Tail-specific_protease"/>
</dbReference>
<evidence type="ECO:0000313" key="7">
    <source>
        <dbReference type="EMBL" id="CUS40556.1"/>
    </source>
</evidence>
<accession>A0A170PKV7</accession>
<dbReference type="Pfam" id="PF13180">
    <property type="entry name" value="PDZ_2"/>
    <property type="match status" value="1"/>
</dbReference>
<evidence type="ECO:0000256" key="5">
    <source>
        <dbReference type="SAM" id="MobiDB-lite"/>
    </source>
</evidence>
<dbReference type="SMART" id="SM00228">
    <property type="entry name" value="PDZ"/>
    <property type="match status" value="1"/>
</dbReference>
<name>A0A170PKV7_9ZZZZ</name>
<comment type="similarity">
    <text evidence="1">Belongs to the peptidase S41A family.</text>
</comment>